<reference evidence="2 3" key="1">
    <citation type="journal article" date="2018" name="Mycol. Prog.">
        <title>Coniella lustricola, a new species from submerged detritus.</title>
        <authorList>
            <person name="Raudabaugh D.B."/>
            <person name="Iturriaga T."/>
            <person name="Carver A."/>
            <person name="Mondo S."/>
            <person name="Pangilinan J."/>
            <person name="Lipzen A."/>
            <person name="He G."/>
            <person name="Amirebrahimi M."/>
            <person name="Grigoriev I.V."/>
            <person name="Miller A.N."/>
        </authorList>
    </citation>
    <scope>NUCLEOTIDE SEQUENCE [LARGE SCALE GENOMIC DNA]</scope>
    <source>
        <strain evidence="2 3">B22-T-1</strain>
    </source>
</reference>
<evidence type="ECO:0000313" key="3">
    <source>
        <dbReference type="Proteomes" id="UP000241462"/>
    </source>
</evidence>
<feature type="transmembrane region" description="Helical" evidence="1">
    <location>
        <begin position="12"/>
        <end position="34"/>
    </location>
</feature>
<accession>A0A2T3AGR8</accession>
<keyword evidence="1" id="KW-0472">Membrane</keyword>
<dbReference type="InParanoid" id="A0A2T3AGR8"/>
<protein>
    <submittedName>
        <fullName evidence="2">Uncharacterized protein</fullName>
    </submittedName>
</protein>
<name>A0A2T3AGR8_9PEZI</name>
<dbReference type="AlphaFoldDB" id="A0A2T3AGR8"/>
<gene>
    <name evidence="2" type="ORF">BD289DRAFT_108086</name>
</gene>
<keyword evidence="1" id="KW-1133">Transmembrane helix</keyword>
<keyword evidence="1" id="KW-0812">Transmembrane</keyword>
<evidence type="ECO:0000256" key="1">
    <source>
        <dbReference type="SAM" id="Phobius"/>
    </source>
</evidence>
<dbReference type="Proteomes" id="UP000241462">
    <property type="component" value="Unassembled WGS sequence"/>
</dbReference>
<sequence length="116" mass="13156">MTKCEPGLCPGARMVMAVLAKCVSFSGASAFIYWRVSVEVFQKPESLRRGPFSFRGWPCAATAEGDSYLVLLLSPKHLRELALLCWPNHGRSIGFLEAEHMCKQKAELRTRKRRQR</sequence>
<proteinExistence type="predicted"/>
<keyword evidence="3" id="KW-1185">Reference proteome</keyword>
<dbReference type="EMBL" id="KZ678392">
    <property type="protein sequence ID" value="PSR97350.1"/>
    <property type="molecule type" value="Genomic_DNA"/>
</dbReference>
<evidence type="ECO:0000313" key="2">
    <source>
        <dbReference type="EMBL" id="PSR97350.1"/>
    </source>
</evidence>
<organism evidence="2 3">
    <name type="scientific">Coniella lustricola</name>
    <dbReference type="NCBI Taxonomy" id="2025994"/>
    <lineage>
        <taxon>Eukaryota</taxon>
        <taxon>Fungi</taxon>
        <taxon>Dikarya</taxon>
        <taxon>Ascomycota</taxon>
        <taxon>Pezizomycotina</taxon>
        <taxon>Sordariomycetes</taxon>
        <taxon>Sordariomycetidae</taxon>
        <taxon>Diaporthales</taxon>
        <taxon>Schizoparmaceae</taxon>
        <taxon>Coniella</taxon>
    </lineage>
</organism>